<evidence type="ECO:0000313" key="2">
    <source>
        <dbReference type="EMBL" id="TRY69666.1"/>
    </source>
</evidence>
<protein>
    <submittedName>
        <fullName evidence="2">Uncharacterized protein</fullName>
    </submittedName>
</protein>
<dbReference type="AlphaFoldDB" id="A0A553NW60"/>
<feature type="region of interest" description="Disordered" evidence="1">
    <location>
        <begin position="141"/>
        <end position="207"/>
    </location>
</feature>
<comment type="caution">
    <text evidence="2">The sequence shown here is derived from an EMBL/GenBank/DDBJ whole genome shotgun (WGS) entry which is preliminary data.</text>
</comment>
<name>A0A553NW60_9TELE</name>
<keyword evidence="3" id="KW-1185">Reference proteome</keyword>
<dbReference type="OrthoDB" id="8907078at2759"/>
<gene>
    <name evidence="2" type="ORF">DNTS_028428</name>
</gene>
<evidence type="ECO:0000313" key="3">
    <source>
        <dbReference type="Proteomes" id="UP000316079"/>
    </source>
</evidence>
<evidence type="ECO:0000256" key="1">
    <source>
        <dbReference type="SAM" id="MobiDB-lite"/>
    </source>
</evidence>
<dbReference type="EMBL" id="SRMA01026790">
    <property type="protein sequence ID" value="TRY69666.1"/>
    <property type="molecule type" value="Genomic_DNA"/>
</dbReference>
<dbReference type="Proteomes" id="UP000316079">
    <property type="component" value="Unassembled WGS sequence"/>
</dbReference>
<organism evidence="2 3">
    <name type="scientific">Danionella cerebrum</name>
    <dbReference type="NCBI Taxonomy" id="2873325"/>
    <lineage>
        <taxon>Eukaryota</taxon>
        <taxon>Metazoa</taxon>
        <taxon>Chordata</taxon>
        <taxon>Craniata</taxon>
        <taxon>Vertebrata</taxon>
        <taxon>Euteleostomi</taxon>
        <taxon>Actinopterygii</taxon>
        <taxon>Neopterygii</taxon>
        <taxon>Teleostei</taxon>
        <taxon>Ostariophysi</taxon>
        <taxon>Cypriniformes</taxon>
        <taxon>Danionidae</taxon>
        <taxon>Danioninae</taxon>
        <taxon>Danionella</taxon>
    </lineage>
</organism>
<accession>A0A553NW60</accession>
<proteinExistence type="predicted"/>
<reference evidence="2 3" key="1">
    <citation type="journal article" date="2019" name="Sci. Data">
        <title>Hybrid genome assembly and annotation of Danionella translucida.</title>
        <authorList>
            <person name="Kadobianskyi M."/>
            <person name="Schulze L."/>
            <person name="Schuelke M."/>
            <person name="Judkewitz B."/>
        </authorList>
    </citation>
    <scope>NUCLEOTIDE SEQUENCE [LARGE SCALE GENOMIC DNA]</scope>
    <source>
        <strain evidence="2 3">Bolton</strain>
    </source>
</reference>
<sequence length="207" mass="23045">MVLLKRSLSPDSGLILHARASSQHLILLSRLLLREKPGLTLFNQGVPNKGWVMGKETPPQYYSSRQTLVSSSEGEQMNHHTGLENISAETSSLFLIGVPSSYYLPPLEPRFPRLPSYESVRKKDRQRQIHMMIAHRFGLHTSIPDESTSASEAPPTYEESVRQSIQSIDVPFDILTSPEPEAGTDDLPPYDSLHPRTDSSEHSNGGS</sequence>